<dbReference type="AlphaFoldDB" id="A0A4U0GXC9"/>
<sequence>MNKLLTRLFVGDYKFKALGLFHSMPRPAAIIMPLMIILGVYSINIDVWLYQDTLGVIGLIVLAIAIYFGFIYFWIWPAKWENQTNSQKWQHGNGIRMSVLTNVLTEEQWAEWHELNDYYLPRLMK</sequence>
<evidence type="ECO:0000313" key="2">
    <source>
        <dbReference type="EMBL" id="TJY63830.1"/>
    </source>
</evidence>
<keyword evidence="1" id="KW-1133">Transmembrane helix</keyword>
<organism evidence="2 3">
    <name type="scientific">Sphingobacterium alkalisoli</name>
    <dbReference type="NCBI Taxonomy" id="1874115"/>
    <lineage>
        <taxon>Bacteria</taxon>
        <taxon>Pseudomonadati</taxon>
        <taxon>Bacteroidota</taxon>
        <taxon>Sphingobacteriia</taxon>
        <taxon>Sphingobacteriales</taxon>
        <taxon>Sphingobacteriaceae</taxon>
        <taxon>Sphingobacterium</taxon>
    </lineage>
</organism>
<evidence type="ECO:0000256" key="1">
    <source>
        <dbReference type="SAM" id="Phobius"/>
    </source>
</evidence>
<keyword evidence="1" id="KW-0812">Transmembrane</keyword>
<protein>
    <submittedName>
        <fullName evidence="2">Uncharacterized protein</fullName>
    </submittedName>
</protein>
<keyword evidence="3" id="KW-1185">Reference proteome</keyword>
<comment type="caution">
    <text evidence="2">The sequence shown here is derived from an EMBL/GenBank/DDBJ whole genome shotgun (WGS) entry which is preliminary data.</text>
</comment>
<name>A0A4U0GXC9_9SPHI</name>
<reference evidence="2 3" key="1">
    <citation type="submission" date="2019-04" db="EMBL/GenBank/DDBJ databases">
        <title>Sphingobacterium olei sp. nov., isolated from oil-contaminated soil.</title>
        <authorList>
            <person name="Liu B."/>
        </authorList>
    </citation>
    <scope>NUCLEOTIDE SEQUENCE [LARGE SCALE GENOMIC DNA]</scope>
    <source>
        <strain evidence="2 3">Y3L14</strain>
    </source>
</reference>
<dbReference type="RefSeq" id="WP_136821822.1">
    <property type="nucleotide sequence ID" value="NZ_BMJX01000005.1"/>
</dbReference>
<dbReference type="EMBL" id="SUKA01000005">
    <property type="protein sequence ID" value="TJY63830.1"/>
    <property type="molecule type" value="Genomic_DNA"/>
</dbReference>
<gene>
    <name evidence="2" type="ORF">FAZ19_16310</name>
</gene>
<feature type="transmembrane region" description="Helical" evidence="1">
    <location>
        <begin position="28"/>
        <end position="50"/>
    </location>
</feature>
<accession>A0A4U0GXC9</accession>
<dbReference type="Proteomes" id="UP000309872">
    <property type="component" value="Unassembled WGS sequence"/>
</dbReference>
<feature type="transmembrane region" description="Helical" evidence="1">
    <location>
        <begin position="56"/>
        <end position="75"/>
    </location>
</feature>
<proteinExistence type="predicted"/>
<evidence type="ECO:0000313" key="3">
    <source>
        <dbReference type="Proteomes" id="UP000309872"/>
    </source>
</evidence>
<keyword evidence="1" id="KW-0472">Membrane</keyword>